<dbReference type="PANTHER" id="PTHR43840">
    <property type="entry name" value="MITOCHONDRIAL METAL TRANSPORTER 1-RELATED"/>
    <property type="match status" value="1"/>
</dbReference>
<dbReference type="SUPFAM" id="SSF161111">
    <property type="entry name" value="Cation efflux protein transmembrane domain-like"/>
    <property type="match status" value="1"/>
</dbReference>
<keyword evidence="5" id="KW-0406">Ion transport</keyword>
<evidence type="ECO:0000313" key="12">
    <source>
        <dbReference type="Proteomes" id="UP000256645"/>
    </source>
</evidence>
<dbReference type="Pfam" id="PF16916">
    <property type="entry name" value="ZT_dimer"/>
    <property type="match status" value="1"/>
</dbReference>
<feature type="transmembrane region" description="Helical" evidence="8">
    <location>
        <begin position="212"/>
        <end position="231"/>
    </location>
</feature>
<evidence type="ECO:0000259" key="10">
    <source>
        <dbReference type="Pfam" id="PF16916"/>
    </source>
</evidence>
<evidence type="ECO:0000256" key="5">
    <source>
        <dbReference type="ARBA" id="ARBA00023065"/>
    </source>
</evidence>
<reference evidence="11 12" key="1">
    <citation type="journal article" date="2018" name="IMA Fungus">
        <title>IMA Genome-F 9: Draft genome sequence of Annulohypoxylon stygium, Aspergillus mulundensis, Berkeleyomyces basicola (syn. Thielaviopsis basicola), Ceratocystis smalleyi, two Cercospora beticola strains, Coleophoma cylindrospora, Fusarium fracticaudum, Phialophora cf. hyalina, and Morchella septimelata.</title>
        <authorList>
            <person name="Wingfield B.D."/>
            <person name="Bills G.F."/>
            <person name="Dong Y."/>
            <person name="Huang W."/>
            <person name="Nel W.J."/>
            <person name="Swalarsk-Parry B.S."/>
            <person name="Vaghefi N."/>
            <person name="Wilken P.M."/>
            <person name="An Z."/>
            <person name="de Beer Z.W."/>
            <person name="De Vos L."/>
            <person name="Chen L."/>
            <person name="Duong T.A."/>
            <person name="Gao Y."/>
            <person name="Hammerbacher A."/>
            <person name="Kikkert J.R."/>
            <person name="Li Y."/>
            <person name="Li H."/>
            <person name="Li K."/>
            <person name="Li Q."/>
            <person name="Liu X."/>
            <person name="Ma X."/>
            <person name="Naidoo K."/>
            <person name="Pethybridge S.J."/>
            <person name="Sun J."/>
            <person name="Steenkamp E.T."/>
            <person name="van der Nest M.A."/>
            <person name="van Wyk S."/>
            <person name="Wingfield M.J."/>
            <person name="Xiong C."/>
            <person name="Yue Q."/>
            <person name="Zhang X."/>
        </authorList>
    </citation>
    <scope>NUCLEOTIDE SEQUENCE [LARGE SCALE GENOMIC DNA]</scope>
    <source>
        <strain evidence="11 12">BP6252</strain>
    </source>
</reference>
<keyword evidence="2" id="KW-0813">Transport</keyword>
<feature type="transmembrane region" description="Helical" evidence="8">
    <location>
        <begin position="305"/>
        <end position="326"/>
    </location>
</feature>
<comment type="subcellular location">
    <subcellularLocation>
        <location evidence="1">Endomembrane system</location>
        <topology evidence="1">Multi-pass membrane protein</topology>
    </subcellularLocation>
</comment>
<dbReference type="GO" id="GO:0016020">
    <property type="term" value="C:membrane"/>
    <property type="evidence" value="ECO:0007669"/>
    <property type="project" value="InterPro"/>
</dbReference>
<dbReference type="STRING" id="1849047.A0A3D8RN61"/>
<dbReference type="InterPro" id="IPR050291">
    <property type="entry name" value="CDF_Transporter"/>
</dbReference>
<evidence type="ECO:0000259" key="9">
    <source>
        <dbReference type="Pfam" id="PF01545"/>
    </source>
</evidence>
<keyword evidence="6 8" id="KW-0472">Membrane</keyword>
<dbReference type="Proteomes" id="UP000256645">
    <property type="component" value="Unassembled WGS sequence"/>
</dbReference>
<evidence type="ECO:0000313" key="11">
    <source>
        <dbReference type="EMBL" id="RDW75334.1"/>
    </source>
</evidence>
<feature type="domain" description="Cation efflux protein transmembrane" evidence="9">
    <location>
        <begin position="148"/>
        <end position="337"/>
    </location>
</feature>
<feature type="transmembrane region" description="Helical" evidence="8">
    <location>
        <begin position="147"/>
        <end position="164"/>
    </location>
</feature>
<dbReference type="Pfam" id="PF01545">
    <property type="entry name" value="Cation_efflux"/>
    <property type="match status" value="1"/>
</dbReference>
<dbReference type="EMBL" id="PDLM01000006">
    <property type="protein sequence ID" value="RDW75334.1"/>
    <property type="molecule type" value="Genomic_DNA"/>
</dbReference>
<evidence type="ECO:0000256" key="2">
    <source>
        <dbReference type="ARBA" id="ARBA00022448"/>
    </source>
</evidence>
<keyword evidence="3 8" id="KW-0812">Transmembrane</keyword>
<evidence type="ECO:0000256" key="3">
    <source>
        <dbReference type="ARBA" id="ARBA00022692"/>
    </source>
</evidence>
<dbReference type="AlphaFoldDB" id="A0A3D8RN61"/>
<dbReference type="FunFam" id="3.30.70.1350:FF:000001">
    <property type="entry name" value="Metal tolerance protein 11"/>
    <property type="match status" value="1"/>
</dbReference>
<dbReference type="NCBIfam" id="TIGR01297">
    <property type="entry name" value="CDF"/>
    <property type="match status" value="1"/>
</dbReference>
<dbReference type="InterPro" id="IPR058533">
    <property type="entry name" value="Cation_efflux_TM"/>
</dbReference>
<dbReference type="SUPFAM" id="SSF160240">
    <property type="entry name" value="Cation efflux protein cytoplasmic domain-like"/>
    <property type="match status" value="1"/>
</dbReference>
<keyword evidence="12" id="KW-1185">Reference proteome</keyword>
<dbReference type="GO" id="GO:0008324">
    <property type="term" value="F:monoatomic cation transmembrane transporter activity"/>
    <property type="evidence" value="ECO:0007669"/>
    <property type="project" value="InterPro"/>
</dbReference>
<dbReference type="InterPro" id="IPR027470">
    <property type="entry name" value="Cation_efflux_CTD"/>
</dbReference>
<dbReference type="PANTHER" id="PTHR43840:SF13">
    <property type="entry name" value="CATION EFFLUX PROTEIN CYTOPLASMIC DOMAIN-CONTAINING PROTEIN"/>
    <property type="match status" value="1"/>
</dbReference>
<feature type="compositionally biased region" description="Polar residues" evidence="7">
    <location>
        <begin position="1"/>
        <end position="12"/>
    </location>
</feature>
<sequence>MADSSGLPTAGQSADPISTSAPSNNPSTPDTIHEPIQAADITPASNFAAAPTPTDEKKPHITLSTTDRSNTSSNPEDPYSLARYKREALDKRSLKADHPKGKQRPIKKFYNRQNELIESYLQSADEEAMEVEDQAENGPKVKFAQRGSFVVNVCLFIIQLYAAVSTKSLSLFATAADAFMDVVSSTIMLITTRMAARPNIVKYPVGRRRMEIMGIILFCAVMTLLAVELIIESARTLASGPKETEKLQIIPLVFVGVAIGSKSIMFVYCFALRRYPGARIFMIDHRNDIVVNIFGLIMSIVGQRLVYWVDPAGAICIATLILYSWVSTAFEHVPMLVGESAPTDFINKCVYLAVTHDDRITKVDTVRAYHAGQHYYVEMDIIMDEETPLKVSHDVSQELQRKLEGFSDVERAFVHVDYEGNHSVMEEHKPPYEIQAPKQPLFNRLKFWKTGRDTPQIENAPPTGILVQA</sequence>
<evidence type="ECO:0000256" key="8">
    <source>
        <dbReference type="SAM" id="Phobius"/>
    </source>
</evidence>
<feature type="transmembrane region" description="Helical" evidence="8">
    <location>
        <begin position="251"/>
        <end position="272"/>
    </location>
</feature>
<evidence type="ECO:0000256" key="6">
    <source>
        <dbReference type="ARBA" id="ARBA00023136"/>
    </source>
</evidence>
<protein>
    <submittedName>
        <fullName evidence="11">Uncharacterized protein</fullName>
    </submittedName>
</protein>
<dbReference type="FunFam" id="1.20.1510.10:FF:000005">
    <property type="entry name" value="Putative Cation diffusion facilitator 1"/>
    <property type="match status" value="1"/>
</dbReference>
<dbReference type="InterPro" id="IPR036837">
    <property type="entry name" value="Cation_efflux_CTD_sf"/>
</dbReference>
<name>A0A3D8RN61_9HELO</name>
<dbReference type="Gene3D" id="1.20.1510.10">
    <property type="entry name" value="Cation efflux protein transmembrane domain"/>
    <property type="match status" value="1"/>
</dbReference>
<comment type="caution">
    <text evidence="11">The sequence shown here is derived from an EMBL/GenBank/DDBJ whole genome shotgun (WGS) entry which is preliminary data.</text>
</comment>
<feature type="domain" description="Cation efflux protein cytoplasmic" evidence="10">
    <location>
        <begin position="356"/>
        <end position="417"/>
    </location>
</feature>
<keyword evidence="4 8" id="KW-1133">Transmembrane helix</keyword>
<dbReference type="GO" id="GO:0098771">
    <property type="term" value="P:inorganic ion homeostasis"/>
    <property type="evidence" value="ECO:0007669"/>
    <property type="project" value="UniProtKB-ARBA"/>
</dbReference>
<evidence type="ECO:0000256" key="7">
    <source>
        <dbReference type="SAM" id="MobiDB-lite"/>
    </source>
</evidence>
<feature type="compositionally biased region" description="Low complexity" evidence="7">
    <location>
        <begin position="16"/>
        <end position="29"/>
    </location>
</feature>
<dbReference type="InterPro" id="IPR027469">
    <property type="entry name" value="Cation_efflux_TMD_sf"/>
</dbReference>
<dbReference type="InterPro" id="IPR002524">
    <property type="entry name" value="Cation_efflux"/>
</dbReference>
<accession>A0A3D8RN61</accession>
<feature type="region of interest" description="Disordered" evidence="7">
    <location>
        <begin position="1"/>
        <end position="80"/>
    </location>
</feature>
<dbReference type="Gene3D" id="3.30.70.1350">
    <property type="entry name" value="Cation efflux protein, cytoplasmic domain"/>
    <property type="match status" value="1"/>
</dbReference>
<evidence type="ECO:0000256" key="1">
    <source>
        <dbReference type="ARBA" id="ARBA00004127"/>
    </source>
</evidence>
<dbReference type="OrthoDB" id="78296at2759"/>
<proteinExistence type="predicted"/>
<feature type="compositionally biased region" description="Polar residues" evidence="7">
    <location>
        <begin position="62"/>
        <end position="75"/>
    </location>
</feature>
<dbReference type="GO" id="GO:0012505">
    <property type="term" value="C:endomembrane system"/>
    <property type="evidence" value="ECO:0007669"/>
    <property type="project" value="UniProtKB-SubCell"/>
</dbReference>
<organism evidence="11 12">
    <name type="scientific">Coleophoma cylindrospora</name>
    <dbReference type="NCBI Taxonomy" id="1849047"/>
    <lineage>
        <taxon>Eukaryota</taxon>
        <taxon>Fungi</taxon>
        <taxon>Dikarya</taxon>
        <taxon>Ascomycota</taxon>
        <taxon>Pezizomycotina</taxon>
        <taxon>Leotiomycetes</taxon>
        <taxon>Helotiales</taxon>
        <taxon>Dermateaceae</taxon>
        <taxon>Coleophoma</taxon>
    </lineage>
</organism>
<evidence type="ECO:0000256" key="4">
    <source>
        <dbReference type="ARBA" id="ARBA00022989"/>
    </source>
</evidence>
<dbReference type="GO" id="GO:0030003">
    <property type="term" value="P:intracellular monoatomic cation homeostasis"/>
    <property type="evidence" value="ECO:0007669"/>
    <property type="project" value="UniProtKB-ARBA"/>
</dbReference>
<feature type="transmembrane region" description="Helical" evidence="8">
    <location>
        <begin position="170"/>
        <end position="191"/>
    </location>
</feature>
<gene>
    <name evidence="11" type="ORF">BP6252_06476</name>
</gene>